<keyword evidence="3" id="KW-1185">Reference proteome</keyword>
<dbReference type="GO" id="GO:0005524">
    <property type="term" value="F:ATP binding"/>
    <property type="evidence" value="ECO:0007669"/>
    <property type="project" value="UniProtKB-UniRule"/>
</dbReference>
<comment type="pathway">
    <text evidence="1">Cofactor biosynthesis; biotin biosynthesis; biotin from 7,8-diaminononanoate: step 1/2.</text>
</comment>
<comment type="similarity">
    <text evidence="1">Belongs to the dethiobiotin synthetase family.</text>
</comment>
<keyword evidence="1" id="KW-0963">Cytoplasm</keyword>
<dbReference type="EMBL" id="STGY01000066">
    <property type="protein sequence ID" value="THV39493.1"/>
    <property type="molecule type" value="Genomic_DNA"/>
</dbReference>
<dbReference type="GO" id="GO:0005829">
    <property type="term" value="C:cytosol"/>
    <property type="evidence" value="ECO:0007669"/>
    <property type="project" value="TreeGrafter"/>
</dbReference>
<feature type="binding site" evidence="1">
    <location>
        <position position="106"/>
    </location>
    <ligand>
        <name>Mg(2+)</name>
        <dbReference type="ChEBI" id="CHEBI:18420"/>
    </ligand>
</feature>
<keyword evidence="1" id="KW-0479">Metal-binding</keyword>
<dbReference type="RefSeq" id="WP_136535911.1">
    <property type="nucleotide sequence ID" value="NZ_STGY01000066.1"/>
</dbReference>
<dbReference type="HAMAP" id="MF_00336">
    <property type="entry name" value="BioD"/>
    <property type="match status" value="1"/>
</dbReference>
<proteinExistence type="inferred from homology"/>
<comment type="subcellular location">
    <subcellularLocation>
        <location evidence="1">Cytoplasm</location>
    </subcellularLocation>
</comment>
<dbReference type="EC" id="6.3.3.3" evidence="1"/>
<dbReference type="InterPro" id="IPR004472">
    <property type="entry name" value="DTB_synth_BioD"/>
</dbReference>
<dbReference type="Proteomes" id="UP000308760">
    <property type="component" value="Unassembled WGS sequence"/>
</dbReference>
<evidence type="ECO:0000313" key="2">
    <source>
        <dbReference type="EMBL" id="THV39493.1"/>
    </source>
</evidence>
<dbReference type="NCBIfam" id="TIGR00347">
    <property type="entry name" value="bioD"/>
    <property type="match status" value="1"/>
</dbReference>
<gene>
    <name evidence="1 2" type="primary">bioD</name>
    <name evidence="2" type="ORF">FAB82_17940</name>
</gene>
<keyword evidence="1" id="KW-0093">Biotin biosynthesis</keyword>
<accession>A0A4S8Q5E4</accession>
<comment type="subunit">
    <text evidence="1">Homodimer.</text>
</comment>
<comment type="function">
    <text evidence="1">Catalyzes a mechanistically unusual reaction, the ATP-dependent insertion of CO2 between the N7 and N8 nitrogen atoms of 7,8-diaminopelargonic acid (DAPA, also called 7,8-diammoniononanoate) to form a ureido ring.</text>
</comment>
<feature type="binding site" evidence="1">
    <location>
        <begin position="106"/>
        <end position="109"/>
    </location>
    <ligand>
        <name>ATP</name>
        <dbReference type="ChEBI" id="CHEBI:30616"/>
    </ligand>
</feature>
<comment type="caution">
    <text evidence="2">The sequence shown here is derived from an EMBL/GenBank/DDBJ whole genome shotgun (WGS) entry which is preliminary data.</text>
</comment>
<evidence type="ECO:0000313" key="3">
    <source>
        <dbReference type="Proteomes" id="UP000308760"/>
    </source>
</evidence>
<keyword evidence="1 2" id="KW-0436">Ligase</keyword>
<dbReference type="UniPathway" id="UPA00078">
    <property type="reaction ID" value="UER00161"/>
</dbReference>
<dbReference type="Gene3D" id="3.40.50.300">
    <property type="entry name" value="P-loop containing nucleotide triphosphate hydrolases"/>
    <property type="match status" value="1"/>
</dbReference>
<name>A0A4S8Q5E4_9ACTN</name>
<comment type="caution">
    <text evidence="1">Lacks conserved residue(s) required for the propagation of feature annotation.</text>
</comment>
<protein>
    <recommendedName>
        <fullName evidence="1">ATP-dependent dethiobiotin synthetase BioD</fullName>
        <ecNumber evidence="1">6.3.3.3</ecNumber>
    </recommendedName>
    <alternativeName>
        <fullName evidence="1">DTB synthetase</fullName>
        <shortName evidence="1">DTBS</shortName>
    </alternativeName>
    <alternativeName>
        <fullName evidence="1">Dethiobiotin synthase</fullName>
    </alternativeName>
</protein>
<dbReference type="CDD" id="cd03109">
    <property type="entry name" value="DTBS"/>
    <property type="match status" value="1"/>
</dbReference>
<feature type="binding site" evidence="1">
    <location>
        <begin position="16"/>
        <end position="21"/>
    </location>
    <ligand>
        <name>ATP</name>
        <dbReference type="ChEBI" id="CHEBI:30616"/>
    </ligand>
</feature>
<dbReference type="PANTHER" id="PTHR43210:SF5">
    <property type="entry name" value="DETHIOBIOTIN SYNTHETASE"/>
    <property type="match status" value="1"/>
</dbReference>
<dbReference type="InterPro" id="IPR027417">
    <property type="entry name" value="P-loop_NTPase"/>
</dbReference>
<sequence>MINFEGPVLVTGTDTGVGKTITTAALAVALMDQGKTVDVVKLAQTGDDDDAEVVNRLSGAPARCLARYPDPLAPFAAARRAEAEPLKLPEVADLVLDSPADVVLLEGAGGLLVQMGEGGWTVRDLAVEVGCPAVVVARAGLGTLNHTALTLEALSRRGIEAAVVIGSWPYQPGLAEFENLIDLPGERLGWIPGGAGEYEPEVFRRLAPEWLDLTGRE</sequence>
<organism evidence="2 3">
    <name type="scientific">Glycomyces buryatensis</name>
    <dbReference type="NCBI Taxonomy" id="2570927"/>
    <lineage>
        <taxon>Bacteria</taxon>
        <taxon>Bacillati</taxon>
        <taxon>Actinomycetota</taxon>
        <taxon>Actinomycetes</taxon>
        <taxon>Glycomycetales</taxon>
        <taxon>Glycomycetaceae</taxon>
        <taxon>Glycomyces</taxon>
    </lineage>
</organism>
<dbReference type="SUPFAM" id="SSF52540">
    <property type="entry name" value="P-loop containing nucleoside triphosphate hydrolases"/>
    <property type="match status" value="1"/>
</dbReference>
<dbReference type="OrthoDB" id="9802610at2"/>
<evidence type="ECO:0000256" key="1">
    <source>
        <dbReference type="HAMAP-Rule" id="MF_00336"/>
    </source>
</evidence>
<feature type="binding site" evidence="1">
    <location>
        <position position="50"/>
    </location>
    <ligand>
        <name>ATP</name>
        <dbReference type="ChEBI" id="CHEBI:30616"/>
    </ligand>
</feature>
<comment type="cofactor">
    <cofactor evidence="1">
        <name>Mg(2+)</name>
        <dbReference type="ChEBI" id="CHEBI:18420"/>
    </cofactor>
</comment>
<feature type="active site" evidence="1">
    <location>
        <position position="41"/>
    </location>
</feature>
<comment type="catalytic activity">
    <reaction evidence="1">
        <text>(7R,8S)-7,8-diammoniononanoate + CO2 + ATP = (4R,5S)-dethiobiotin + ADP + phosphate + 3 H(+)</text>
        <dbReference type="Rhea" id="RHEA:15805"/>
        <dbReference type="ChEBI" id="CHEBI:15378"/>
        <dbReference type="ChEBI" id="CHEBI:16526"/>
        <dbReference type="ChEBI" id="CHEBI:30616"/>
        <dbReference type="ChEBI" id="CHEBI:43474"/>
        <dbReference type="ChEBI" id="CHEBI:149469"/>
        <dbReference type="ChEBI" id="CHEBI:149473"/>
        <dbReference type="ChEBI" id="CHEBI:456216"/>
        <dbReference type="EC" id="6.3.3.3"/>
    </reaction>
</comment>
<dbReference type="AlphaFoldDB" id="A0A4S8Q5E4"/>
<reference evidence="2 3" key="2">
    <citation type="submission" date="2019-05" db="EMBL/GenBank/DDBJ databases">
        <title>Glycomyces buryatensis sp. nov.</title>
        <authorList>
            <person name="Nikitina E."/>
        </authorList>
    </citation>
    <scope>NUCLEOTIDE SEQUENCE [LARGE SCALE GENOMIC DNA]</scope>
    <source>
        <strain evidence="2 3">18</strain>
    </source>
</reference>
<dbReference type="GO" id="GO:0004141">
    <property type="term" value="F:dethiobiotin synthase activity"/>
    <property type="evidence" value="ECO:0007669"/>
    <property type="project" value="UniProtKB-UniRule"/>
</dbReference>
<feature type="binding site" evidence="1">
    <location>
        <position position="45"/>
    </location>
    <ligand>
        <name>substrate</name>
    </ligand>
</feature>
<dbReference type="GO" id="GO:0009102">
    <property type="term" value="P:biotin biosynthetic process"/>
    <property type="evidence" value="ECO:0007669"/>
    <property type="project" value="UniProtKB-UniRule"/>
</dbReference>
<feature type="binding site" evidence="1">
    <location>
        <position position="20"/>
    </location>
    <ligand>
        <name>Mg(2+)</name>
        <dbReference type="ChEBI" id="CHEBI:18420"/>
    </ligand>
</feature>
<keyword evidence="1" id="KW-0460">Magnesium</keyword>
<feature type="binding site" evidence="1">
    <location>
        <position position="50"/>
    </location>
    <ligand>
        <name>Mg(2+)</name>
        <dbReference type="ChEBI" id="CHEBI:18420"/>
    </ligand>
</feature>
<keyword evidence="1" id="KW-0547">Nucleotide-binding</keyword>
<reference evidence="3" key="1">
    <citation type="submission" date="2019-04" db="EMBL/GenBank/DDBJ databases">
        <title>Nocardioides xinjiangensis sp. nov.</title>
        <authorList>
            <person name="Liu S."/>
        </authorList>
    </citation>
    <scope>NUCLEOTIDE SEQUENCE [LARGE SCALE GENOMIC DNA]</scope>
    <source>
        <strain evidence="3">18</strain>
    </source>
</reference>
<keyword evidence="1" id="KW-0067">ATP-binding</keyword>
<dbReference type="Pfam" id="PF13500">
    <property type="entry name" value="AAA_26"/>
    <property type="match status" value="1"/>
</dbReference>
<dbReference type="GO" id="GO:0000287">
    <property type="term" value="F:magnesium ion binding"/>
    <property type="evidence" value="ECO:0007669"/>
    <property type="project" value="UniProtKB-UniRule"/>
</dbReference>
<dbReference type="PANTHER" id="PTHR43210">
    <property type="entry name" value="DETHIOBIOTIN SYNTHETASE"/>
    <property type="match status" value="1"/>
</dbReference>